<organism evidence="3 4">
    <name type="scientific">Alternaria atra</name>
    <dbReference type="NCBI Taxonomy" id="119953"/>
    <lineage>
        <taxon>Eukaryota</taxon>
        <taxon>Fungi</taxon>
        <taxon>Dikarya</taxon>
        <taxon>Ascomycota</taxon>
        <taxon>Pezizomycotina</taxon>
        <taxon>Dothideomycetes</taxon>
        <taxon>Pleosporomycetidae</taxon>
        <taxon>Pleosporales</taxon>
        <taxon>Pleosporineae</taxon>
        <taxon>Pleosporaceae</taxon>
        <taxon>Alternaria</taxon>
        <taxon>Alternaria sect. Ulocladioides</taxon>
    </lineage>
</organism>
<feature type="transmembrane region" description="Helical" evidence="1">
    <location>
        <begin position="543"/>
        <end position="564"/>
    </location>
</feature>
<dbReference type="InterPro" id="IPR046623">
    <property type="entry name" value="DUF6536"/>
</dbReference>
<dbReference type="PANTHER" id="PTHR35395">
    <property type="entry name" value="DUF6536 DOMAIN-CONTAINING PROTEIN"/>
    <property type="match status" value="1"/>
</dbReference>
<dbReference type="OrthoDB" id="5429634at2759"/>
<protein>
    <recommendedName>
        <fullName evidence="2">DUF6536 domain-containing protein</fullName>
    </recommendedName>
</protein>
<evidence type="ECO:0000256" key="1">
    <source>
        <dbReference type="SAM" id="Phobius"/>
    </source>
</evidence>
<name>A0A8J2N4U2_9PLEO</name>
<sequence length="809" mass="89800">MFGSIWSLLPTTKRSAIHPQWKSDGNLEMQVPLTAQSIKNKTSLDSLRQSPNSRPKTMSIFGLPKRAAEKYLGPRLTGWRFGVLNFAVWASVVFFINFVAMVSGLAATSGAKGVLFDGDCDRVKRLNTGLHLGINILSTILLAGSNYTMQCLSAPTRSEIDSAHNRKPGVYLDIGVPGIRNLGYISRRRVILWVALGLSSLPLHLFYNSAVFGSVSSNGYWVFSVGEAFLHDEQCTNCSNEVMHQNDTKPRFTDGVPRKTVLEAIPGEIPMALESLWSNARAGTLERLEPAQCIDEYATSIQSNRKNLLLVSSDDNFPLPMENYFIHGSHVYWAAKFEVGAAAESAAASKAFQWVCSMLDKKHEYLATPCSVEVEDVRKQNSWRVGWLCDKQGLCAMSRSPVEYCLSELAQPHCKLHFEPTIATIITILNLCKFNSQFPCLRRRNSTKHTSVDYQYEIEPVLIFPTVKAGIMFYVAFCVHDEPLITMGDAVASFLDKKDMATKNMCLSTLADFQDRKGYQMGPRQWSDKRYRWKDVTSKSRRITTVVIFLLALIVVSSLLKMGIDNLPSGTTFSQFGFGAVDPETSIQYMPPDLISNAVIANTPQLVLSFLYFNYNALFTAMLMGYEWVSYSRKRKGLRVTRQPSGAQRSTYFLQLPYRFGIPLMVLSGTLHWLVSQSIFLIAIDFYDAFGNPGTGSTYFDFSLDYKTLGYSPTAIISVIVLAGLMVISIVAFGYTPYKRGMPLAGSCSMAISAACHPMEQVDDIEIIAEKKLQWGVVGTGVDGLGHCAFSAEDVGPIVKGRLYGGDSL</sequence>
<feature type="transmembrane region" description="Helical" evidence="1">
    <location>
        <begin position="610"/>
        <end position="629"/>
    </location>
</feature>
<dbReference type="GeneID" id="67015983"/>
<accession>A0A8J2N4U2</accession>
<evidence type="ECO:0000313" key="4">
    <source>
        <dbReference type="Proteomes" id="UP000676310"/>
    </source>
</evidence>
<dbReference type="EMBL" id="CAJRGZ010000017">
    <property type="protein sequence ID" value="CAG5156531.1"/>
    <property type="molecule type" value="Genomic_DNA"/>
</dbReference>
<comment type="caution">
    <text evidence="3">The sequence shown here is derived from an EMBL/GenBank/DDBJ whole genome shotgun (WGS) entry which is preliminary data.</text>
</comment>
<keyword evidence="1" id="KW-0812">Transmembrane</keyword>
<proteinExistence type="predicted"/>
<dbReference type="AlphaFoldDB" id="A0A8J2N4U2"/>
<keyword evidence="1" id="KW-0472">Membrane</keyword>
<evidence type="ECO:0000259" key="2">
    <source>
        <dbReference type="Pfam" id="PF20163"/>
    </source>
</evidence>
<dbReference type="RefSeq" id="XP_043167874.1">
    <property type="nucleotide sequence ID" value="XM_043311939.1"/>
</dbReference>
<reference evidence="3" key="1">
    <citation type="submission" date="2021-05" db="EMBL/GenBank/DDBJ databases">
        <authorList>
            <person name="Stam R."/>
        </authorList>
    </citation>
    <scope>NUCLEOTIDE SEQUENCE</scope>
    <source>
        <strain evidence="3">CS162</strain>
    </source>
</reference>
<evidence type="ECO:0000313" key="3">
    <source>
        <dbReference type="EMBL" id="CAG5156531.1"/>
    </source>
</evidence>
<feature type="transmembrane region" description="Helical" evidence="1">
    <location>
        <begin position="190"/>
        <end position="207"/>
    </location>
</feature>
<feature type="transmembrane region" description="Helical" evidence="1">
    <location>
        <begin position="129"/>
        <end position="149"/>
    </location>
</feature>
<keyword evidence="1" id="KW-1133">Transmembrane helix</keyword>
<feature type="transmembrane region" description="Helical" evidence="1">
    <location>
        <begin position="715"/>
        <end position="735"/>
    </location>
</feature>
<feature type="domain" description="DUF6536" evidence="2">
    <location>
        <begin position="79"/>
        <end position="230"/>
    </location>
</feature>
<dbReference type="Pfam" id="PF20163">
    <property type="entry name" value="DUF6536"/>
    <property type="match status" value="1"/>
</dbReference>
<feature type="transmembrane region" description="Helical" evidence="1">
    <location>
        <begin position="660"/>
        <end position="684"/>
    </location>
</feature>
<keyword evidence="4" id="KW-1185">Reference proteome</keyword>
<dbReference type="PANTHER" id="PTHR35395:SF1">
    <property type="entry name" value="DUF6536 DOMAIN-CONTAINING PROTEIN"/>
    <property type="match status" value="1"/>
</dbReference>
<gene>
    <name evidence="3" type="ORF">ALTATR162_LOCUS4328</name>
</gene>
<dbReference type="Proteomes" id="UP000676310">
    <property type="component" value="Unassembled WGS sequence"/>
</dbReference>
<feature type="transmembrane region" description="Helical" evidence="1">
    <location>
        <begin position="86"/>
        <end position="108"/>
    </location>
</feature>